<sequence length="422" mass="48268">MLNMILLLFLIPGFFFVLRFLSKTSFLHILLNHFQSLEDRLHVYQSYRVPQFDHLFQENELYCKVSTYLNSLPSLEDSDFTNLFTGSKSNDIVLRLDIDQTIRDVSSEPESRGPSRNLKRMGPGQRKKEVKLCMNVDTPSAENGRWRLVQFNHPASFDTIVMDIDLKNRLKSDLETFLKSKQFYHRLGRVWKRSYLLHGPLGTGKSSFVAAMARFLNFDVYDIDLSKVKGDSDLKMLLLQTTNKSMIVVEDLDRFLMEKCRGVTLSGILNFMDGIISCCGEKRVMVFTMNKKDQVDEAVLRPGRIDVHVHFPLCDFSSFKNLANNYLGVKEHKLFPQLEEIFQGGASLTPAEIGEIMISNRSSPTRALKSVIMAMQNSGSTKSRRPSCDEEPVRNPEERVGIKGGCLVGIIRLEIFGNYMDF</sequence>
<dbReference type="Proteomes" id="UP000436088">
    <property type="component" value="Unassembled WGS sequence"/>
</dbReference>
<dbReference type="InterPro" id="IPR058017">
    <property type="entry name" value="At3g28540-like_C"/>
</dbReference>
<comment type="similarity">
    <text evidence="1">Belongs to the AAA ATPase family. BCS1 subfamily.</text>
</comment>
<feature type="region of interest" description="Disordered" evidence="2">
    <location>
        <begin position="105"/>
        <end position="126"/>
    </location>
</feature>
<gene>
    <name evidence="4" type="ORF">F3Y22_tig00111427pilonHSYRG00164</name>
</gene>
<dbReference type="PANTHER" id="PTHR23070">
    <property type="entry name" value="BCS1 AAA-TYPE ATPASE"/>
    <property type="match status" value="1"/>
</dbReference>
<dbReference type="Pfam" id="PF00004">
    <property type="entry name" value="AAA"/>
    <property type="match status" value="1"/>
</dbReference>
<dbReference type="InterPro" id="IPR050747">
    <property type="entry name" value="Mitochondrial_chaperone_BCS1"/>
</dbReference>
<evidence type="ECO:0000256" key="1">
    <source>
        <dbReference type="ARBA" id="ARBA00007448"/>
    </source>
</evidence>
<feature type="region of interest" description="Disordered" evidence="2">
    <location>
        <begin position="377"/>
        <end position="396"/>
    </location>
</feature>
<accession>A0A6A2XRB1</accession>
<evidence type="ECO:0000313" key="4">
    <source>
        <dbReference type="EMBL" id="KAE8678253.1"/>
    </source>
</evidence>
<dbReference type="InterPro" id="IPR027417">
    <property type="entry name" value="P-loop_NTPase"/>
</dbReference>
<reference evidence="4" key="1">
    <citation type="submission" date="2019-09" db="EMBL/GenBank/DDBJ databases">
        <title>Draft genome information of white flower Hibiscus syriacus.</title>
        <authorList>
            <person name="Kim Y.-M."/>
        </authorList>
    </citation>
    <scope>NUCLEOTIDE SEQUENCE [LARGE SCALE GENOMIC DNA]</scope>
    <source>
        <strain evidence="4">YM2019G1</strain>
    </source>
</reference>
<organism evidence="4 5">
    <name type="scientific">Hibiscus syriacus</name>
    <name type="common">Rose of Sharon</name>
    <dbReference type="NCBI Taxonomy" id="106335"/>
    <lineage>
        <taxon>Eukaryota</taxon>
        <taxon>Viridiplantae</taxon>
        <taxon>Streptophyta</taxon>
        <taxon>Embryophyta</taxon>
        <taxon>Tracheophyta</taxon>
        <taxon>Spermatophyta</taxon>
        <taxon>Magnoliopsida</taxon>
        <taxon>eudicotyledons</taxon>
        <taxon>Gunneridae</taxon>
        <taxon>Pentapetalae</taxon>
        <taxon>rosids</taxon>
        <taxon>malvids</taxon>
        <taxon>Malvales</taxon>
        <taxon>Malvaceae</taxon>
        <taxon>Malvoideae</taxon>
        <taxon>Hibiscus</taxon>
    </lineage>
</organism>
<dbReference type="AlphaFoldDB" id="A0A6A2XRB1"/>
<evidence type="ECO:0000259" key="3">
    <source>
        <dbReference type="SMART" id="SM00382"/>
    </source>
</evidence>
<protein>
    <submittedName>
        <fullName evidence="4">P-loop containing nucleoside triphosphate hydrolases superfamily protein isoform 1</fullName>
    </submittedName>
</protein>
<keyword evidence="5" id="KW-1185">Reference proteome</keyword>
<proteinExistence type="inferred from homology"/>
<evidence type="ECO:0000256" key="2">
    <source>
        <dbReference type="SAM" id="MobiDB-lite"/>
    </source>
</evidence>
<comment type="caution">
    <text evidence="4">The sequence shown here is derived from an EMBL/GenBank/DDBJ whole genome shotgun (WGS) entry which is preliminary data.</text>
</comment>
<dbReference type="SUPFAM" id="SSF52540">
    <property type="entry name" value="P-loop containing nucleoside triphosphate hydrolases"/>
    <property type="match status" value="1"/>
</dbReference>
<feature type="domain" description="AAA+ ATPase" evidence="3">
    <location>
        <begin position="191"/>
        <end position="315"/>
    </location>
</feature>
<feature type="compositionally biased region" description="Basic and acidic residues" evidence="2">
    <location>
        <begin position="386"/>
        <end position="396"/>
    </location>
</feature>
<dbReference type="InterPro" id="IPR003593">
    <property type="entry name" value="AAA+_ATPase"/>
</dbReference>
<dbReference type="Pfam" id="PF25568">
    <property type="entry name" value="AAA_lid_At3g28540"/>
    <property type="match status" value="1"/>
</dbReference>
<dbReference type="GO" id="GO:0016887">
    <property type="term" value="F:ATP hydrolysis activity"/>
    <property type="evidence" value="ECO:0007669"/>
    <property type="project" value="InterPro"/>
</dbReference>
<dbReference type="SMART" id="SM00382">
    <property type="entry name" value="AAA"/>
    <property type="match status" value="1"/>
</dbReference>
<dbReference type="EMBL" id="VEPZ02001337">
    <property type="protein sequence ID" value="KAE8678253.1"/>
    <property type="molecule type" value="Genomic_DNA"/>
</dbReference>
<dbReference type="Gene3D" id="6.10.280.40">
    <property type="match status" value="1"/>
</dbReference>
<name>A0A6A2XRB1_HIBSY</name>
<keyword evidence="4" id="KW-0378">Hydrolase</keyword>
<evidence type="ECO:0000313" key="5">
    <source>
        <dbReference type="Proteomes" id="UP000436088"/>
    </source>
</evidence>
<dbReference type="InterPro" id="IPR003959">
    <property type="entry name" value="ATPase_AAA_core"/>
</dbReference>
<dbReference type="GO" id="GO:0005524">
    <property type="term" value="F:ATP binding"/>
    <property type="evidence" value="ECO:0007669"/>
    <property type="project" value="InterPro"/>
</dbReference>
<dbReference type="Gene3D" id="3.40.50.300">
    <property type="entry name" value="P-loop containing nucleotide triphosphate hydrolases"/>
    <property type="match status" value="1"/>
</dbReference>